<organism evidence="1 2">
    <name type="scientific">Nocardiopsis dassonvillei (strain ATCC 23218 / DSM 43111 / CIP 107115 / JCM 7437 / KCTC 9190 / NBRC 14626 / NCTC 10488 / NRRL B-5397 / IMRU 509)</name>
    <name type="common">Actinomadura dassonvillei</name>
    <dbReference type="NCBI Taxonomy" id="446468"/>
    <lineage>
        <taxon>Bacteria</taxon>
        <taxon>Bacillati</taxon>
        <taxon>Actinomycetota</taxon>
        <taxon>Actinomycetes</taxon>
        <taxon>Streptosporangiales</taxon>
        <taxon>Nocardiopsidaceae</taxon>
        <taxon>Nocardiopsis</taxon>
    </lineage>
</organism>
<dbReference type="EMBL" id="CP002040">
    <property type="protein sequence ID" value="ADH69960.1"/>
    <property type="molecule type" value="Genomic_DNA"/>
</dbReference>
<name>D7AY82_NOCDD</name>
<reference evidence="1 2" key="1">
    <citation type="journal article" date="2010" name="Stand. Genomic Sci.">
        <title>Complete genome sequence of Nocardiopsis dassonvillei type strain (IMRU 509).</title>
        <authorList>
            <person name="Sun H."/>
            <person name="Lapidus A."/>
            <person name="Nolan M."/>
            <person name="Lucas S."/>
            <person name="Del Rio T.G."/>
            <person name="Tice H."/>
            <person name="Cheng J.F."/>
            <person name="Tapia R."/>
            <person name="Han C."/>
            <person name="Goodwin L."/>
            <person name="Pitluck S."/>
            <person name="Pagani I."/>
            <person name="Ivanova N."/>
            <person name="Mavromatis K."/>
            <person name="Mikhailova N."/>
            <person name="Pati A."/>
            <person name="Chen A."/>
            <person name="Palaniappan K."/>
            <person name="Land M."/>
            <person name="Hauser L."/>
            <person name="Chang Y.J."/>
            <person name="Jeffries C.D."/>
            <person name="Djao O.D."/>
            <person name="Rohde M."/>
            <person name="Sikorski J."/>
            <person name="Goker M."/>
            <person name="Woyke T."/>
            <person name="Bristow J."/>
            <person name="Eisen J.A."/>
            <person name="Markowitz V."/>
            <person name="Hugenholtz P."/>
            <person name="Kyrpides N.C."/>
            <person name="Klenk H.P."/>
        </authorList>
    </citation>
    <scope>NUCLEOTIDE SEQUENCE [LARGE SCALE GENOMIC DNA]</scope>
    <source>
        <strain evidence="2">ATCC 23218 / DSM 43111 / CIP 107115 / JCM 7437 / KCTC 9190 / NBRC 14626 / NCTC 10488 / NRRL B-5397 / IMRU 509</strain>
    </source>
</reference>
<keyword evidence="2" id="KW-1185">Reference proteome</keyword>
<proteinExistence type="predicted"/>
<protein>
    <submittedName>
        <fullName evidence="1">Uncharacterized protein</fullName>
    </submittedName>
</protein>
<evidence type="ECO:0000313" key="2">
    <source>
        <dbReference type="Proteomes" id="UP000002219"/>
    </source>
</evidence>
<gene>
    <name evidence="1" type="ordered locus">Ndas_4573</name>
</gene>
<sequence length="65" mass="7886">MHFTNKFNRLVNLDKDFPRHVARNITREIGSTFQSEIIRFSTHQPRMVEMTVKRRVVRVRIEFKA</sequence>
<evidence type="ECO:0000313" key="1">
    <source>
        <dbReference type="EMBL" id="ADH69960.1"/>
    </source>
</evidence>
<accession>D7AY82</accession>
<dbReference type="HOGENOM" id="CLU_2845420_0_0_11"/>
<dbReference type="Proteomes" id="UP000002219">
    <property type="component" value="Chromosome 1"/>
</dbReference>
<dbReference type="AlphaFoldDB" id="D7AY82"/>
<dbReference type="KEGG" id="nda:Ndas_4573"/>